<dbReference type="CDD" id="cd13137">
    <property type="entry name" value="MATE_NorM_like"/>
    <property type="match status" value="1"/>
</dbReference>
<evidence type="ECO:0000256" key="9">
    <source>
        <dbReference type="ARBA" id="ARBA00022989"/>
    </source>
</evidence>
<feature type="transmembrane region" description="Helical" evidence="13">
    <location>
        <begin position="138"/>
        <end position="158"/>
    </location>
</feature>
<evidence type="ECO:0000313" key="14">
    <source>
        <dbReference type="EMBL" id="XBX73964.1"/>
    </source>
</evidence>
<feature type="transmembrane region" description="Helical" evidence="13">
    <location>
        <begin position="12"/>
        <end position="36"/>
    </location>
</feature>
<protein>
    <recommendedName>
        <fullName evidence="4">Probable multidrug resistance protein NorM</fullName>
    </recommendedName>
    <alternativeName>
        <fullName evidence="12">Multidrug-efflux transporter</fullName>
    </alternativeName>
</protein>
<comment type="subcellular location">
    <subcellularLocation>
        <location evidence="2">Cell membrane</location>
        <topology evidence="2">Multi-pass membrane protein</topology>
    </subcellularLocation>
</comment>
<evidence type="ECO:0000256" key="6">
    <source>
        <dbReference type="ARBA" id="ARBA00022449"/>
    </source>
</evidence>
<name>A0AAU7VIV3_9FIRM</name>
<keyword evidence="10" id="KW-0406">Ion transport</keyword>
<dbReference type="AlphaFoldDB" id="A0AAU7VIV3"/>
<dbReference type="EMBL" id="CP158367">
    <property type="protein sequence ID" value="XBX73964.1"/>
    <property type="molecule type" value="Genomic_DNA"/>
</dbReference>
<evidence type="ECO:0000256" key="8">
    <source>
        <dbReference type="ARBA" id="ARBA00022692"/>
    </source>
</evidence>
<dbReference type="PIRSF" id="PIRSF006603">
    <property type="entry name" value="DinF"/>
    <property type="match status" value="1"/>
</dbReference>
<comment type="function">
    <text evidence="1">Multidrug efflux pump.</text>
</comment>
<dbReference type="GO" id="GO:0006811">
    <property type="term" value="P:monoatomic ion transport"/>
    <property type="evidence" value="ECO:0007669"/>
    <property type="project" value="UniProtKB-KW"/>
</dbReference>
<evidence type="ECO:0000256" key="5">
    <source>
        <dbReference type="ARBA" id="ARBA00022448"/>
    </source>
</evidence>
<keyword evidence="9 13" id="KW-1133">Transmembrane helix</keyword>
<keyword evidence="5" id="KW-0813">Transport</keyword>
<dbReference type="GO" id="GO:0042910">
    <property type="term" value="F:xenobiotic transmembrane transporter activity"/>
    <property type="evidence" value="ECO:0007669"/>
    <property type="project" value="InterPro"/>
</dbReference>
<evidence type="ECO:0000256" key="7">
    <source>
        <dbReference type="ARBA" id="ARBA00022475"/>
    </source>
</evidence>
<organism evidence="14">
    <name type="scientific">Proteinivorax tanatarense</name>
    <dbReference type="NCBI Taxonomy" id="1260629"/>
    <lineage>
        <taxon>Bacteria</taxon>
        <taxon>Bacillati</taxon>
        <taxon>Bacillota</taxon>
        <taxon>Clostridia</taxon>
        <taxon>Eubacteriales</taxon>
        <taxon>Proteinivoracaceae</taxon>
        <taxon>Proteinivorax</taxon>
    </lineage>
</organism>
<keyword evidence="11 13" id="KW-0472">Membrane</keyword>
<feature type="transmembrane region" description="Helical" evidence="13">
    <location>
        <begin position="200"/>
        <end position="221"/>
    </location>
</feature>
<evidence type="ECO:0000256" key="4">
    <source>
        <dbReference type="ARBA" id="ARBA00020268"/>
    </source>
</evidence>
<feature type="transmembrane region" description="Helical" evidence="13">
    <location>
        <begin position="263"/>
        <end position="283"/>
    </location>
</feature>
<dbReference type="NCBIfam" id="TIGR00797">
    <property type="entry name" value="matE"/>
    <property type="match status" value="1"/>
</dbReference>
<evidence type="ECO:0000256" key="3">
    <source>
        <dbReference type="ARBA" id="ARBA00010199"/>
    </source>
</evidence>
<proteinExistence type="inferred from homology"/>
<feature type="transmembrane region" description="Helical" evidence="13">
    <location>
        <begin position="170"/>
        <end position="194"/>
    </location>
</feature>
<feature type="transmembrane region" description="Helical" evidence="13">
    <location>
        <begin position="327"/>
        <end position="350"/>
    </location>
</feature>
<reference evidence="14" key="2">
    <citation type="submission" date="2024-06" db="EMBL/GenBank/DDBJ databases">
        <authorList>
            <person name="Petrova K.O."/>
            <person name="Toshchakov S.V."/>
            <person name="Boltjanskaja Y.V."/>
            <person name="Kevbrin V."/>
        </authorList>
    </citation>
    <scope>NUCLEOTIDE SEQUENCE</scope>
    <source>
        <strain evidence="14">Z-910T</strain>
    </source>
</reference>
<evidence type="ECO:0000256" key="10">
    <source>
        <dbReference type="ARBA" id="ARBA00023065"/>
    </source>
</evidence>
<feature type="transmembrane region" description="Helical" evidence="13">
    <location>
        <begin position="356"/>
        <end position="380"/>
    </location>
</feature>
<evidence type="ECO:0000256" key="13">
    <source>
        <dbReference type="SAM" id="Phobius"/>
    </source>
</evidence>
<dbReference type="GO" id="GO:0005886">
    <property type="term" value="C:plasma membrane"/>
    <property type="evidence" value="ECO:0007669"/>
    <property type="project" value="UniProtKB-SubCell"/>
</dbReference>
<dbReference type="PANTHER" id="PTHR43298">
    <property type="entry name" value="MULTIDRUG RESISTANCE PROTEIN NORM-RELATED"/>
    <property type="match status" value="1"/>
</dbReference>
<dbReference type="InterPro" id="IPR002528">
    <property type="entry name" value="MATE_fam"/>
</dbReference>
<feature type="transmembrane region" description="Helical" evidence="13">
    <location>
        <begin position="289"/>
        <end position="306"/>
    </location>
</feature>
<evidence type="ECO:0000256" key="11">
    <source>
        <dbReference type="ARBA" id="ARBA00023136"/>
    </source>
</evidence>
<evidence type="ECO:0000256" key="12">
    <source>
        <dbReference type="ARBA" id="ARBA00031636"/>
    </source>
</evidence>
<dbReference type="InterPro" id="IPR048279">
    <property type="entry name" value="MdtK-like"/>
</dbReference>
<dbReference type="InterPro" id="IPR050222">
    <property type="entry name" value="MATE_MdtK"/>
</dbReference>
<keyword evidence="6" id="KW-0050">Antiport</keyword>
<feature type="transmembrane region" description="Helical" evidence="13">
    <location>
        <begin position="95"/>
        <end position="118"/>
    </location>
</feature>
<dbReference type="GO" id="GO:0015297">
    <property type="term" value="F:antiporter activity"/>
    <property type="evidence" value="ECO:0007669"/>
    <property type="project" value="UniProtKB-KW"/>
</dbReference>
<keyword evidence="7" id="KW-1003">Cell membrane</keyword>
<comment type="similarity">
    <text evidence="3">Belongs to the multi antimicrobial extrusion (MATE) (TC 2.A.66.1) family.</text>
</comment>
<reference evidence="14" key="1">
    <citation type="journal article" date="2013" name="Extremophiles">
        <title>Proteinivorax tanatarense gen. nov., sp. nov., an anaerobic, haloalkaliphilic, proteolytic bacterium isolated from a decaying algal bloom, and proposal of Proteinivoraceae fam. nov.</title>
        <authorList>
            <person name="Kevbrin V."/>
            <person name="Boltyanskaya Y."/>
            <person name="Zhilina T."/>
            <person name="Kolganova T."/>
            <person name="Lavrentjeva E."/>
            <person name="Kuznetsov B."/>
        </authorList>
    </citation>
    <scope>NUCLEOTIDE SEQUENCE</scope>
    <source>
        <strain evidence="14">Z-910T</strain>
    </source>
</reference>
<evidence type="ECO:0000256" key="1">
    <source>
        <dbReference type="ARBA" id="ARBA00003408"/>
    </source>
</evidence>
<sequence>MDVTKGSLKKTVILLALPVVLRMTLQMIVGVVDLAFIGQLDSTEATAAVGMANQLVMTTITVATAFTIGTTALIARYVGAKDPEKAGEVAQQSIVLTFGSGVILAILGSIFAESIMSFLVERGAGDENTAEVIRQGTIYLRIIVFSLPLMFVMMNTNAILQGAGDMKTPLYIMIFANSFNILFDWLLIFGIGIFPQLGVAGAAIATGGARSLAGLIGAIVLTRNKNFNLKLFQIKFDKKIIRDILKIGIPSAGEQGVRSSGQLIFTMIAASLGPLAIASNAIVLKAMSFSFMPGFGFGLAATTLVGQNLGAGNYKRAKECGYLATKMAFIFMTGVGLFFFFGSDLIAMFFHKDESVRQVVSECIKILAISQPALAFVMVMAGGLRGAGDTKFVLVTTMAGTWGMRVIVAYIFANLYGIHGLWYAMVLDNFVRAIMMFYRFKGEKWQEIKVGEQSKQSTANA</sequence>
<gene>
    <name evidence="14" type="ORF">PRVXT_001983</name>
</gene>
<accession>A0AAU7VIV3</accession>
<keyword evidence="8 13" id="KW-0812">Transmembrane</keyword>
<evidence type="ECO:0000256" key="2">
    <source>
        <dbReference type="ARBA" id="ARBA00004651"/>
    </source>
</evidence>
<feature type="transmembrane region" description="Helical" evidence="13">
    <location>
        <begin position="56"/>
        <end position="75"/>
    </location>
</feature>
<dbReference type="RefSeq" id="WP_350342725.1">
    <property type="nucleotide sequence ID" value="NZ_CP158367.1"/>
</dbReference>
<dbReference type="PANTHER" id="PTHR43298:SF2">
    <property type="entry name" value="FMN_FAD EXPORTER YEEO-RELATED"/>
    <property type="match status" value="1"/>
</dbReference>
<dbReference type="Pfam" id="PF01554">
    <property type="entry name" value="MatE"/>
    <property type="match status" value="2"/>
</dbReference>